<evidence type="ECO:0000313" key="1">
    <source>
        <dbReference type="EMBL" id="SFP66725.1"/>
    </source>
</evidence>
<dbReference type="RefSeq" id="WP_177200120.1">
    <property type="nucleotide sequence ID" value="NZ_FOXP01000005.1"/>
</dbReference>
<dbReference type="Pfam" id="PF04314">
    <property type="entry name" value="PCuAC"/>
    <property type="match status" value="1"/>
</dbReference>
<dbReference type="Gene3D" id="2.60.40.1890">
    <property type="entry name" value="PCu(A)C copper chaperone"/>
    <property type="match status" value="1"/>
</dbReference>
<keyword evidence="2" id="KW-1185">Reference proteome</keyword>
<accession>A0A1I5S7J7</accession>
<protein>
    <recommendedName>
        <fullName evidence="3">Copper(I)-binding protein</fullName>
    </recommendedName>
</protein>
<reference evidence="1 2" key="1">
    <citation type="submission" date="2016-10" db="EMBL/GenBank/DDBJ databases">
        <authorList>
            <person name="de Groot N.N."/>
        </authorList>
    </citation>
    <scope>NUCLEOTIDE SEQUENCE [LARGE SCALE GENOMIC DNA]</scope>
    <source>
        <strain evidence="1 2">CGMCC 1.9113</strain>
    </source>
</reference>
<evidence type="ECO:0000313" key="2">
    <source>
        <dbReference type="Proteomes" id="UP000199586"/>
    </source>
</evidence>
<dbReference type="SUPFAM" id="SSF110087">
    <property type="entry name" value="DR1885-like metal-binding protein"/>
    <property type="match status" value="1"/>
</dbReference>
<dbReference type="PROSITE" id="PS51257">
    <property type="entry name" value="PROKAR_LIPOPROTEIN"/>
    <property type="match status" value="1"/>
</dbReference>
<proteinExistence type="predicted"/>
<dbReference type="InterPro" id="IPR036182">
    <property type="entry name" value="PCuAC_sf"/>
</dbReference>
<name>A0A1I5S7J7_9SPHN</name>
<dbReference type="PANTHER" id="PTHR36302">
    <property type="entry name" value="BLR7088 PROTEIN"/>
    <property type="match status" value="1"/>
</dbReference>
<dbReference type="Proteomes" id="UP000199586">
    <property type="component" value="Unassembled WGS sequence"/>
</dbReference>
<dbReference type="STRING" id="634430.SAMN04488241_10526"/>
<dbReference type="AlphaFoldDB" id="A0A1I5S7J7"/>
<evidence type="ECO:0008006" key="3">
    <source>
        <dbReference type="Google" id="ProtNLM"/>
    </source>
</evidence>
<gene>
    <name evidence="1" type="ORF">SAMN04488241_10526</name>
</gene>
<dbReference type="EMBL" id="FOXP01000005">
    <property type="protein sequence ID" value="SFP66725.1"/>
    <property type="molecule type" value="Genomic_DNA"/>
</dbReference>
<dbReference type="InterPro" id="IPR058248">
    <property type="entry name" value="Lxx211020-like"/>
</dbReference>
<sequence length="151" mass="15560">MRAGWTMVGRIGGIAGALMLAGCLSPDRIEAEDAWVRLPAVPGRPAVGYFTLHGGAAPTRLVAVNADLAQRTEMHESMAAGGVTTMRSIDAVPLPAGGTIAFAPGARHLMLFGVNPSLKPGGSTVLSFTFADGSRIERRAWAIGPGDPAPE</sequence>
<dbReference type="InterPro" id="IPR007410">
    <property type="entry name" value="LpqE-like"/>
</dbReference>
<organism evidence="1 2">
    <name type="scientific">Sphingomonas rubra</name>
    <dbReference type="NCBI Taxonomy" id="634430"/>
    <lineage>
        <taxon>Bacteria</taxon>
        <taxon>Pseudomonadati</taxon>
        <taxon>Pseudomonadota</taxon>
        <taxon>Alphaproteobacteria</taxon>
        <taxon>Sphingomonadales</taxon>
        <taxon>Sphingomonadaceae</taxon>
        <taxon>Sphingomonas</taxon>
    </lineage>
</organism>
<dbReference type="PANTHER" id="PTHR36302:SF1">
    <property type="entry name" value="COPPER CHAPERONE PCU(A)C"/>
    <property type="match status" value="1"/>
</dbReference>